<protein>
    <submittedName>
        <fullName evidence="5">Molybdate ABC transporter substrate-binding protein</fullName>
    </submittedName>
</protein>
<keyword evidence="6" id="KW-1185">Reference proteome</keyword>
<proteinExistence type="inferred from homology"/>
<dbReference type="CDD" id="cd13537">
    <property type="entry name" value="PBP2_YvgL_like"/>
    <property type="match status" value="1"/>
</dbReference>
<dbReference type="PROSITE" id="PS51257">
    <property type="entry name" value="PROKAR_LIPOPROTEIN"/>
    <property type="match status" value="1"/>
</dbReference>
<dbReference type="Pfam" id="PF13531">
    <property type="entry name" value="SBP_bac_11"/>
    <property type="match status" value="1"/>
</dbReference>
<dbReference type="InterPro" id="IPR041879">
    <property type="entry name" value="YvgL-like_PBP2"/>
</dbReference>
<comment type="similarity">
    <text evidence="1">Belongs to the bacterial solute-binding protein ModA family.</text>
</comment>
<dbReference type="PIRSF" id="PIRSF004846">
    <property type="entry name" value="ModA"/>
    <property type="match status" value="1"/>
</dbReference>
<comment type="caution">
    <text evidence="5">The sequence shown here is derived from an EMBL/GenBank/DDBJ whole genome shotgun (WGS) entry which is preliminary data.</text>
</comment>
<dbReference type="EMBL" id="JAEEGC010000054">
    <property type="protein sequence ID" value="MBV7273774.1"/>
    <property type="molecule type" value="Genomic_DNA"/>
</dbReference>
<dbReference type="GO" id="GO:0015689">
    <property type="term" value="P:molybdate ion transport"/>
    <property type="evidence" value="ECO:0007669"/>
    <property type="project" value="InterPro"/>
</dbReference>
<dbReference type="NCBIfam" id="TIGR01256">
    <property type="entry name" value="modA"/>
    <property type="match status" value="1"/>
</dbReference>
<evidence type="ECO:0000313" key="6">
    <source>
        <dbReference type="Proteomes" id="UP000694308"/>
    </source>
</evidence>
<dbReference type="InterPro" id="IPR005950">
    <property type="entry name" value="ModA"/>
</dbReference>
<evidence type="ECO:0000256" key="3">
    <source>
        <dbReference type="ARBA" id="ARBA00022723"/>
    </source>
</evidence>
<dbReference type="FunFam" id="3.40.190.10:FF:000035">
    <property type="entry name" value="Molybdate ABC transporter substrate-binding protein"/>
    <property type="match status" value="1"/>
</dbReference>
<reference evidence="5" key="1">
    <citation type="submission" date="2020-12" db="EMBL/GenBank/DDBJ databases">
        <title>Clostridium thailandense sp. nov., a novel acetogenic bacterium isolated from peat land soil in Thailand.</title>
        <authorList>
            <person name="Chaikitkaew S."/>
            <person name="Birkeland N.K."/>
        </authorList>
    </citation>
    <scope>NUCLEOTIDE SEQUENCE</scope>
    <source>
        <strain evidence="5">PL3</strain>
    </source>
</reference>
<sequence>MKSLRKNLFAFLLLGIILVFVGCENSNKTSKDQGNTDSTKSQSKAVTLTVSAAASLKDAMEEIKQAYNKEKPNIKITYNFGASGTLQNQIEQGAPVDIFISAGTKQMDVLKQKNLLLNETVKNLLENEVVLIAPKDAENITGFNDLAEDKVKKIALGEPKTVPVGQYSEEVLTNLKLMDKVKSKIVLGKDVKEVLAWVETKNVDAGIVYETDAKISNKVKIIAKAPKDSHKPVIYPGAVIKNSKNADVSIDFMNFVSGEEGKDILEKYGFKVSQNK</sequence>
<dbReference type="AlphaFoldDB" id="A0A949TJ32"/>
<evidence type="ECO:0000256" key="2">
    <source>
        <dbReference type="ARBA" id="ARBA00022505"/>
    </source>
</evidence>
<dbReference type="RefSeq" id="WP_218320844.1">
    <property type="nucleotide sequence ID" value="NZ_JAEEGC010000054.1"/>
</dbReference>
<dbReference type="GO" id="GO:1901359">
    <property type="term" value="F:tungstate binding"/>
    <property type="evidence" value="ECO:0007669"/>
    <property type="project" value="UniProtKB-ARBA"/>
</dbReference>
<keyword evidence="4" id="KW-0732">Signal</keyword>
<accession>A0A949TJ32</accession>
<keyword evidence="3" id="KW-0479">Metal-binding</keyword>
<name>A0A949TJ32_9CLOT</name>
<dbReference type="InterPro" id="IPR050682">
    <property type="entry name" value="ModA/WtpA"/>
</dbReference>
<evidence type="ECO:0000256" key="1">
    <source>
        <dbReference type="ARBA" id="ARBA00009175"/>
    </source>
</evidence>
<dbReference type="GO" id="GO:0030973">
    <property type="term" value="F:molybdate ion binding"/>
    <property type="evidence" value="ECO:0007669"/>
    <property type="project" value="UniProtKB-ARBA"/>
</dbReference>
<dbReference type="GO" id="GO:0046872">
    <property type="term" value="F:metal ion binding"/>
    <property type="evidence" value="ECO:0007669"/>
    <property type="project" value="UniProtKB-KW"/>
</dbReference>
<dbReference type="PANTHER" id="PTHR30632">
    <property type="entry name" value="MOLYBDATE-BINDING PERIPLASMIC PROTEIN"/>
    <property type="match status" value="1"/>
</dbReference>
<dbReference type="Proteomes" id="UP000694308">
    <property type="component" value="Unassembled WGS sequence"/>
</dbReference>
<evidence type="ECO:0000313" key="5">
    <source>
        <dbReference type="EMBL" id="MBV7273774.1"/>
    </source>
</evidence>
<dbReference type="PANTHER" id="PTHR30632:SF0">
    <property type="entry name" value="SULFATE-BINDING PROTEIN"/>
    <property type="match status" value="1"/>
</dbReference>
<organism evidence="5 6">
    <name type="scientific">Clostridium thailandense</name>
    <dbReference type="NCBI Taxonomy" id="2794346"/>
    <lineage>
        <taxon>Bacteria</taxon>
        <taxon>Bacillati</taxon>
        <taxon>Bacillota</taxon>
        <taxon>Clostridia</taxon>
        <taxon>Eubacteriales</taxon>
        <taxon>Clostridiaceae</taxon>
        <taxon>Clostridium</taxon>
    </lineage>
</organism>
<evidence type="ECO:0000256" key="4">
    <source>
        <dbReference type="ARBA" id="ARBA00022729"/>
    </source>
</evidence>
<keyword evidence="2" id="KW-0500">Molybdenum</keyword>
<gene>
    <name evidence="5" type="primary">modA</name>
    <name evidence="5" type="ORF">I6U48_12730</name>
</gene>